<proteinExistence type="predicted"/>
<evidence type="ECO:0000313" key="3">
    <source>
        <dbReference type="Proteomes" id="UP001218218"/>
    </source>
</evidence>
<protein>
    <recommendedName>
        <fullName evidence="4">Secreted protein</fullName>
    </recommendedName>
</protein>
<dbReference type="EMBL" id="JARIHO010000009">
    <property type="protein sequence ID" value="KAJ7355592.1"/>
    <property type="molecule type" value="Genomic_DNA"/>
</dbReference>
<evidence type="ECO:0000313" key="2">
    <source>
        <dbReference type="EMBL" id="KAJ7355592.1"/>
    </source>
</evidence>
<comment type="caution">
    <text evidence="2">The sequence shown here is derived from an EMBL/GenBank/DDBJ whole genome shotgun (WGS) entry which is preliminary data.</text>
</comment>
<feature type="chain" id="PRO_5041908406" description="Secreted protein" evidence="1">
    <location>
        <begin position="25"/>
        <end position="91"/>
    </location>
</feature>
<gene>
    <name evidence="2" type="ORF">DFH08DRAFT_852895</name>
</gene>
<organism evidence="2 3">
    <name type="scientific">Mycena albidolilacea</name>
    <dbReference type="NCBI Taxonomy" id="1033008"/>
    <lineage>
        <taxon>Eukaryota</taxon>
        <taxon>Fungi</taxon>
        <taxon>Dikarya</taxon>
        <taxon>Basidiomycota</taxon>
        <taxon>Agaricomycotina</taxon>
        <taxon>Agaricomycetes</taxon>
        <taxon>Agaricomycetidae</taxon>
        <taxon>Agaricales</taxon>
        <taxon>Marasmiineae</taxon>
        <taxon>Mycenaceae</taxon>
        <taxon>Mycena</taxon>
    </lineage>
</organism>
<keyword evidence="1" id="KW-0732">Signal</keyword>
<dbReference type="AlphaFoldDB" id="A0AAD7EZ35"/>
<dbReference type="Proteomes" id="UP001218218">
    <property type="component" value="Unassembled WGS sequence"/>
</dbReference>
<evidence type="ECO:0000256" key="1">
    <source>
        <dbReference type="SAM" id="SignalP"/>
    </source>
</evidence>
<name>A0AAD7EZ35_9AGAR</name>
<feature type="signal peptide" evidence="1">
    <location>
        <begin position="1"/>
        <end position="24"/>
    </location>
</feature>
<evidence type="ECO:0008006" key="4">
    <source>
        <dbReference type="Google" id="ProtNLM"/>
    </source>
</evidence>
<keyword evidence="3" id="KW-1185">Reference proteome</keyword>
<sequence length="91" mass="10353">MHFWGWKKHGRMLLPQLVCYPCSCLEVKPLCAACVLAGCDRVCYIRVGKGTDTQKTFIVKIPKVVCQRNEPDTSGCWLRCNNHKGCNQNRP</sequence>
<reference evidence="2" key="1">
    <citation type="submission" date="2023-03" db="EMBL/GenBank/DDBJ databases">
        <title>Massive genome expansion in bonnet fungi (Mycena s.s.) driven by repeated elements and novel gene families across ecological guilds.</title>
        <authorList>
            <consortium name="Lawrence Berkeley National Laboratory"/>
            <person name="Harder C.B."/>
            <person name="Miyauchi S."/>
            <person name="Viragh M."/>
            <person name="Kuo A."/>
            <person name="Thoen E."/>
            <person name="Andreopoulos B."/>
            <person name="Lu D."/>
            <person name="Skrede I."/>
            <person name="Drula E."/>
            <person name="Henrissat B."/>
            <person name="Morin E."/>
            <person name="Kohler A."/>
            <person name="Barry K."/>
            <person name="LaButti K."/>
            <person name="Morin E."/>
            <person name="Salamov A."/>
            <person name="Lipzen A."/>
            <person name="Mereny Z."/>
            <person name="Hegedus B."/>
            <person name="Baldrian P."/>
            <person name="Stursova M."/>
            <person name="Weitz H."/>
            <person name="Taylor A."/>
            <person name="Grigoriev I.V."/>
            <person name="Nagy L.G."/>
            <person name="Martin F."/>
            <person name="Kauserud H."/>
        </authorList>
    </citation>
    <scope>NUCLEOTIDE SEQUENCE</scope>
    <source>
        <strain evidence="2">CBHHK002</strain>
    </source>
</reference>
<accession>A0AAD7EZ35</accession>